<reference evidence="2" key="1">
    <citation type="submission" date="2022-08" db="EMBL/GenBank/DDBJ databases">
        <title>Genomic Encyclopedia of Type Strains, Phase V (KMG-V): Genome sequencing to study the core and pangenomes of soil and plant-associated prokaryotes.</title>
        <authorList>
            <person name="Whitman W."/>
        </authorList>
    </citation>
    <scope>NUCLEOTIDE SEQUENCE</scope>
    <source>
        <strain evidence="2">SP3012</strain>
    </source>
</reference>
<feature type="region of interest" description="Disordered" evidence="1">
    <location>
        <begin position="1"/>
        <end position="55"/>
    </location>
</feature>
<evidence type="ECO:0000256" key="1">
    <source>
        <dbReference type="SAM" id="MobiDB-lite"/>
    </source>
</evidence>
<protein>
    <submittedName>
        <fullName evidence="2">Uncharacterized protein</fullName>
    </submittedName>
</protein>
<feature type="compositionally biased region" description="Basic and acidic residues" evidence="1">
    <location>
        <begin position="1"/>
        <end position="31"/>
    </location>
</feature>
<sequence>MQNAEAKHQKCESGLESEKEHRDGEPTERMNKKPLVGAHLRGLLNPDFLIDPVEN</sequence>
<dbReference type="AlphaFoldDB" id="A0A9X3A0A1"/>
<name>A0A9X3A0A1_9BACT</name>
<proteinExistence type="predicted"/>
<gene>
    <name evidence="2" type="ORF">GGQ01_003112</name>
</gene>
<evidence type="ECO:0000313" key="3">
    <source>
        <dbReference type="Proteomes" id="UP001155040"/>
    </source>
</evidence>
<dbReference type="Proteomes" id="UP001155040">
    <property type="component" value="Unassembled WGS sequence"/>
</dbReference>
<dbReference type="EMBL" id="JANUBF010000034">
    <property type="protein sequence ID" value="MCS4038023.1"/>
    <property type="molecule type" value="Genomic_DNA"/>
</dbReference>
<organism evidence="2 3">
    <name type="scientific">Salinibacter ruber</name>
    <dbReference type="NCBI Taxonomy" id="146919"/>
    <lineage>
        <taxon>Bacteria</taxon>
        <taxon>Pseudomonadati</taxon>
        <taxon>Rhodothermota</taxon>
        <taxon>Rhodothermia</taxon>
        <taxon>Rhodothermales</taxon>
        <taxon>Salinibacteraceae</taxon>
        <taxon>Salinibacter</taxon>
    </lineage>
</organism>
<dbReference type="RefSeq" id="WP_259091267.1">
    <property type="nucleotide sequence ID" value="NZ_JANUBF010000034.1"/>
</dbReference>
<accession>A0A9X3A0A1</accession>
<comment type="caution">
    <text evidence="2">The sequence shown here is derived from an EMBL/GenBank/DDBJ whole genome shotgun (WGS) entry which is preliminary data.</text>
</comment>
<evidence type="ECO:0000313" key="2">
    <source>
        <dbReference type="EMBL" id="MCS4038023.1"/>
    </source>
</evidence>